<evidence type="ECO:0000259" key="1">
    <source>
        <dbReference type="PROSITE" id="PS51671"/>
    </source>
</evidence>
<dbReference type="InterPro" id="IPR002912">
    <property type="entry name" value="ACT_dom"/>
</dbReference>
<dbReference type="PROSITE" id="PS51671">
    <property type="entry name" value="ACT"/>
    <property type="match status" value="1"/>
</dbReference>
<dbReference type="InterPro" id="IPR045865">
    <property type="entry name" value="ACT-like_dom_sf"/>
</dbReference>
<protein>
    <recommendedName>
        <fullName evidence="1">ACT domain-containing protein</fullName>
    </recommendedName>
</protein>
<dbReference type="SUPFAM" id="SSF55021">
    <property type="entry name" value="ACT-like"/>
    <property type="match status" value="2"/>
</dbReference>
<dbReference type="AlphaFoldDB" id="A0A7G9Z2E6"/>
<evidence type="ECO:0000313" key="2">
    <source>
        <dbReference type="EMBL" id="QNO54430.1"/>
    </source>
</evidence>
<dbReference type="PANTHER" id="PTHR40099">
    <property type="entry name" value="ACETOLACTATE SYNTHASE, SMALL SUBUNIT"/>
    <property type="match status" value="1"/>
</dbReference>
<reference evidence="2" key="1">
    <citation type="submission" date="2020-06" db="EMBL/GenBank/DDBJ databases">
        <title>Unique genomic features of the anaerobic methanotrophic archaea.</title>
        <authorList>
            <person name="Chadwick G.L."/>
            <person name="Skennerton C.T."/>
            <person name="Laso-Perez R."/>
            <person name="Leu A.O."/>
            <person name="Speth D.R."/>
            <person name="Yu H."/>
            <person name="Morgan-Lang C."/>
            <person name="Hatzenpichler R."/>
            <person name="Goudeau D."/>
            <person name="Malmstrom R."/>
            <person name="Brazelton W.J."/>
            <person name="Woyke T."/>
            <person name="Hallam S.J."/>
            <person name="Tyson G.W."/>
            <person name="Wegener G."/>
            <person name="Boetius A."/>
            <person name="Orphan V."/>
        </authorList>
    </citation>
    <scope>NUCLEOTIDE SEQUENCE</scope>
</reference>
<proteinExistence type="predicted"/>
<dbReference type="Pfam" id="PF19571">
    <property type="entry name" value="ACT_8"/>
    <property type="match status" value="1"/>
</dbReference>
<name>A0A7G9Z2E6_9EURY</name>
<accession>A0A7G9Z2E6</accession>
<organism evidence="2">
    <name type="scientific">Candidatus Methanophaga sp. ANME-1 ERB7</name>
    <dbReference type="NCBI Taxonomy" id="2759913"/>
    <lineage>
        <taxon>Archaea</taxon>
        <taxon>Methanobacteriati</taxon>
        <taxon>Methanobacteriota</taxon>
        <taxon>Stenosarchaea group</taxon>
        <taxon>Methanomicrobia</taxon>
        <taxon>Candidatus Methanophagales</taxon>
        <taxon>Candidatus Methanophagaceae</taxon>
        <taxon>Candidatus Methanophaga</taxon>
    </lineage>
</organism>
<dbReference type="PANTHER" id="PTHR40099:SF1">
    <property type="entry name" value="ACETOLACTATE SYNTHASE, SMALL SUBUNIT"/>
    <property type="match status" value="1"/>
</dbReference>
<dbReference type="EMBL" id="MT631579">
    <property type="protein sequence ID" value="QNO54430.1"/>
    <property type="molecule type" value="Genomic_DNA"/>
</dbReference>
<sequence length="135" mass="14635">MRTITIVADDKVGLLADISYVLGKAKVNIESINGDVVSDKSVIMLSLSDAHRGKDVLEASGYKVAEVNSVVLRLKDEPGELARITNMLSQDGVSIQNVHMLSKNGRETVISVSVDKPKRASSVLREYLVAGEQRI</sequence>
<dbReference type="Gene3D" id="3.30.2130.10">
    <property type="entry name" value="VC0802-like"/>
    <property type="match status" value="1"/>
</dbReference>
<gene>
    <name evidence="2" type="ORF">IPKNHHKO_00004</name>
</gene>
<feature type="domain" description="ACT" evidence="1">
    <location>
        <begin position="69"/>
        <end position="135"/>
    </location>
</feature>
<dbReference type="InterPro" id="IPR045739">
    <property type="entry name" value="ACT_dom_pair"/>
</dbReference>